<dbReference type="EMBL" id="ADEG01000109">
    <property type="protein sequence ID" value="EFA91005.1"/>
    <property type="molecule type" value="Genomic_DNA"/>
</dbReference>
<dbReference type="Proteomes" id="UP000005283">
    <property type="component" value="Unassembled WGS sequence"/>
</dbReference>
<dbReference type="GO" id="GO:0004089">
    <property type="term" value="F:carbonate dehydratase activity"/>
    <property type="evidence" value="ECO:0007669"/>
    <property type="project" value="UniProtKB-EC"/>
</dbReference>
<dbReference type="PANTHER" id="PTHR43175:SF3">
    <property type="entry name" value="CARBON DISULFIDE HYDROLASE"/>
    <property type="match status" value="1"/>
</dbReference>
<keyword evidence="5" id="KW-0456">Lyase</keyword>
<dbReference type="STRING" id="679190.HMPREF0650_1210"/>
<protein>
    <submittedName>
        <fullName evidence="5">Carbonate dehydratase</fullName>
        <ecNumber evidence="5">4.2.1.1</ecNumber>
    </submittedName>
</protein>
<evidence type="ECO:0000256" key="2">
    <source>
        <dbReference type="ARBA" id="ARBA00022723"/>
    </source>
</evidence>
<dbReference type="PANTHER" id="PTHR43175">
    <property type="entry name" value="CARBONIC ANHYDRASE"/>
    <property type="match status" value="1"/>
</dbReference>
<evidence type="ECO:0000256" key="3">
    <source>
        <dbReference type="ARBA" id="ARBA00022833"/>
    </source>
</evidence>
<proteinExistence type="inferred from homology"/>
<feature type="binding site" evidence="4">
    <location>
        <position position="71"/>
    </location>
    <ligand>
        <name>Zn(2+)</name>
        <dbReference type="ChEBI" id="CHEBI:29105"/>
    </ligand>
</feature>
<feature type="binding site" evidence="4">
    <location>
        <position position="130"/>
    </location>
    <ligand>
        <name>Zn(2+)</name>
        <dbReference type="ChEBI" id="CHEBI:29105"/>
    </ligand>
</feature>
<name>D1W8X2_9BACT</name>
<evidence type="ECO:0000256" key="4">
    <source>
        <dbReference type="PIRSR" id="PIRSR601765-1"/>
    </source>
</evidence>
<keyword evidence="6" id="KW-1185">Reference proteome</keyword>
<organism evidence="5 6">
    <name type="scientific">Hoylesella buccalis ATCC 35310</name>
    <dbReference type="NCBI Taxonomy" id="679190"/>
    <lineage>
        <taxon>Bacteria</taxon>
        <taxon>Pseudomonadati</taxon>
        <taxon>Bacteroidota</taxon>
        <taxon>Bacteroidia</taxon>
        <taxon>Bacteroidales</taxon>
        <taxon>Prevotellaceae</taxon>
        <taxon>Hoylesella</taxon>
    </lineage>
</organism>
<dbReference type="AlphaFoldDB" id="D1W8X2"/>
<evidence type="ECO:0000256" key="1">
    <source>
        <dbReference type="ARBA" id="ARBA00006217"/>
    </source>
</evidence>
<dbReference type="EC" id="4.2.1.1" evidence="5"/>
<gene>
    <name evidence="5" type="primary">cah</name>
    <name evidence="5" type="ORF">HMPREF0650_1210</name>
</gene>
<keyword evidence="3 4" id="KW-0862">Zinc</keyword>
<feature type="binding site" evidence="4">
    <location>
        <position position="127"/>
    </location>
    <ligand>
        <name>Zn(2+)</name>
        <dbReference type="ChEBI" id="CHEBI:29105"/>
    </ligand>
</feature>
<keyword evidence="2 4" id="KW-0479">Metal-binding</keyword>
<dbReference type="InterPro" id="IPR001765">
    <property type="entry name" value="Carbonic_anhydrase"/>
</dbReference>
<dbReference type="eggNOG" id="COG0288">
    <property type="taxonomic scope" value="Bacteria"/>
</dbReference>
<dbReference type="Pfam" id="PF00484">
    <property type="entry name" value="Pro_CA"/>
    <property type="match status" value="1"/>
</dbReference>
<accession>D1W8X2</accession>
<comment type="similarity">
    <text evidence="1">Belongs to the beta-class carbonic anhydrase family.</text>
</comment>
<dbReference type="Gene3D" id="3.40.1050.10">
    <property type="entry name" value="Carbonic anhydrase"/>
    <property type="match status" value="1"/>
</dbReference>
<sequence>MPHKRLRTDKREGGERAYEHKFFETLTNIRNTYMIDDILTFNKQFVAKKEYEKYITTGQPDRKLAVLSCMDTRLTELLPKAMGLKNGDAKFIKVAGGTMLSPYDTVMRSLLVAIYELGCEEVMVIHHTNCGLCNMHANHFIELMRQRGIKEEALAEASKYTDLERYLGGFPDIEEDVRLTVTAIRRHPLIPRSVIVRGFIIDSETGQLTEIEKY</sequence>
<reference evidence="5 6" key="1">
    <citation type="submission" date="2009-12" db="EMBL/GenBank/DDBJ databases">
        <title>Genome Sequence of Prevotella buccalis ATCC 35310.</title>
        <authorList>
            <person name="Durkin A.S."/>
            <person name="Madupu R."/>
            <person name="Torralba M."/>
            <person name="Methe B."/>
            <person name="Sutton G."/>
            <person name="Strausberg R.L."/>
            <person name="Nelson K.E."/>
        </authorList>
    </citation>
    <scope>NUCLEOTIDE SEQUENCE [LARGE SCALE GENOMIC DNA]</scope>
    <source>
        <strain evidence="5 6">ATCC 35310</strain>
    </source>
</reference>
<evidence type="ECO:0000313" key="6">
    <source>
        <dbReference type="Proteomes" id="UP000005283"/>
    </source>
</evidence>
<dbReference type="SUPFAM" id="SSF53056">
    <property type="entry name" value="beta-carbonic anhydrase, cab"/>
    <property type="match status" value="1"/>
</dbReference>
<dbReference type="SMART" id="SM00947">
    <property type="entry name" value="Pro_CA"/>
    <property type="match status" value="1"/>
</dbReference>
<dbReference type="CDD" id="cd03379">
    <property type="entry name" value="beta_CA_cladeD"/>
    <property type="match status" value="1"/>
</dbReference>
<dbReference type="GO" id="GO:0008270">
    <property type="term" value="F:zinc ion binding"/>
    <property type="evidence" value="ECO:0007669"/>
    <property type="project" value="InterPro"/>
</dbReference>
<evidence type="ECO:0000313" key="5">
    <source>
        <dbReference type="EMBL" id="EFA91005.1"/>
    </source>
</evidence>
<comment type="cofactor">
    <cofactor evidence="4">
        <name>Zn(2+)</name>
        <dbReference type="ChEBI" id="CHEBI:29105"/>
    </cofactor>
    <text evidence="4">Binds 1 zinc ion per subunit.</text>
</comment>
<comment type="caution">
    <text evidence="5">The sequence shown here is derived from an EMBL/GenBank/DDBJ whole genome shotgun (WGS) entry which is preliminary data.</text>
</comment>
<feature type="binding site" evidence="4">
    <location>
        <position position="69"/>
    </location>
    <ligand>
        <name>Zn(2+)</name>
        <dbReference type="ChEBI" id="CHEBI:29105"/>
    </ligand>
</feature>
<dbReference type="InterPro" id="IPR036874">
    <property type="entry name" value="Carbonic_anhydrase_sf"/>
</dbReference>